<dbReference type="Proteomes" id="UP000199423">
    <property type="component" value="Unassembled WGS sequence"/>
</dbReference>
<dbReference type="STRING" id="51670.SAMN04488557_2222"/>
<gene>
    <name evidence="3" type="ORF">SAMN04488557_2222</name>
</gene>
<evidence type="ECO:0000256" key="2">
    <source>
        <dbReference type="SAM" id="SignalP"/>
    </source>
</evidence>
<name>A0A1I7NHF8_9HYPH</name>
<dbReference type="AlphaFoldDB" id="A0A1I7NHF8"/>
<accession>A0A1I7NHF8</accession>
<evidence type="ECO:0000256" key="1">
    <source>
        <dbReference type="SAM" id="MobiDB-lite"/>
    </source>
</evidence>
<feature type="region of interest" description="Disordered" evidence="1">
    <location>
        <begin position="28"/>
        <end position="79"/>
    </location>
</feature>
<evidence type="ECO:0000313" key="4">
    <source>
        <dbReference type="Proteomes" id="UP000199423"/>
    </source>
</evidence>
<keyword evidence="2" id="KW-0732">Signal</keyword>
<reference evidence="4" key="1">
    <citation type="submission" date="2016-10" db="EMBL/GenBank/DDBJ databases">
        <authorList>
            <person name="Varghese N."/>
            <person name="Submissions S."/>
        </authorList>
    </citation>
    <scope>NUCLEOTIDE SEQUENCE [LARGE SCALE GENOMIC DNA]</scope>
    <source>
        <strain evidence="4">DSM 1565</strain>
    </source>
</reference>
<feature type="compositionally biased region" description="Polar residues" evidence="1">
    <location>
        <begin position="38"/>
        <end position="51"/>
    </location>
</feature>
<keyword evidence="4" id="KW-1185">Reference proteome</keyword>
<evidence type="ECO:0000313" key="3">
    <source>
        <dbReference type="EMBL" id="SFV34110.1"/>
    </source>
</evidence>
<feature type="signal peptide" evidence="2">
    <location>
        <begin position="1"/>
        <end position="26"/>
    </location>
</feature>
<proteinExistence type="predicted"/>
<organism evidence="3 4">
    <name type="scientific">Hyphomicrobium facile</name>
    <dbReference type="NCBI Taxonomy" id="51670"/>
    <lineage>
        <taxon>Bacteria</taxon>
        <taxon>Pseudomonadati</taxon>
        <taxon>Pseudomonadota</taxon>
        <taxon>Alphaproteobacteria</taxon>
        <taxon>Hyphomicrobiales</taxon>
        <taxon>Hyphomicrobiaceae</taxon>
        <taxon>Hyphomicrobium</taxon>
    </lineage>
</organism>
<dbReference type="EMBL" id="FPCH01000002">
    <property type="protein sequence ID" value="SFV34110.1"/>
    <property type="molecule type" value="Genomic_DNA"/>
</dbReference>
<feature type="chain" id="PRO_5011677146" evidence="2">
    <location>
        <begin position="27"/>
        <end position="116"/>
    </location>
</feature>
<sequence>MKVHSSALLALSASLALSVMTVTANAGPHADGPGASGMNHSSGSAGRSSGTERGAGMGHSSHRMVGNWSGGNRGHGGHSRGGRGYGYGYGSGVYIIDDSDDYRDCYYRHHRRVCRD</sequence>
<protein>
    <submittedName>
        <fullName evidence="3">Uncharacterized protein</fullName>
    </submittedName>
</protein>